<protein>
    <recommendedName>
        <fullName evidence="3">Transmembrane protein 127 transmembrane region domain-containing protein</fullName>
    </recommendedName>
</protein>
<organism evidence="4 5">
    <name type="scientific">Anas platyrhynchos</name>
    <name type="common">Mallard</name>
    <name type="synonym">Anas boschas</name>
    <dbReference type="NCBI Taxonomy" id="8839"/>
    <lineage>
        <taxon>Eukaryota</taxon>
        <taxon>Metazoa</taxon>
        <taxon>Chordata</taxon>
        <taxon>Craniata</taxon>
        <taxon>Vertebrata</taxon>
        <taxon>Euteleostomi</taxon>
        <taxon>Archelosauria</taxon>
        <taxon>Archosauria</taxon>
        <taxon>Dinosauria</taxon>
        <taxon>Saurischia</taxon>
        <taxon>Theropoda</taxon>
        <taxon>Coelurosauria</taxon>
        <taxon>Aves</taxon>
        <taxon>Neognathae</taxon>
        <taxon>Galloanserae</taxon>
        <taxon>Anseriformes</taxon>
        <taxon>Anatidae</taxon>
        <taxon>Anatinae</taxon>
        <taxon>Anas</taxon>
    </lineage>
</organism>
<dbReference type="PANTHER" id="PTHR28358:SF1">
    <property type="entry name" value="TRANSMEMBRANE PROTEIN 127"/>
    <property type="match status" value="1"/>
</dbReference>
<dbReference type="Pfam" id="PF20517">
    <property type="entry name" value="TMEM127"/>
    <property type="match status" value="1"/>
</dbReference>
<reference evidence="4" key="3">
    <citation type="submission" date="2025-09" db="UniProtKB">
        <authorList>
            <consortium name="Ensembl"/>
        </authorList>
    </citation>
    <scope>IDENTIFICATION</scope>
</reference>
<dbReference type="AlphaFoldDB" id="A0A8B9R292"/>
<feature type="region of interest" description="Disordered" evidence="1">
    <location>
        <begin position="334"/>
        <end position="414"/>
    </location>
</feature>
<dbReference type="GO" id="GO:0016020">
    <property type="term" value="C:membrane"/>
    <property type="evidence" value="ECO:0007669"/>
    <property type="project" value="TreeGrafter"/>
</dbReference>
<dbReference type="InterPro" id="IPR046795">
    <property type="entry name" value="TMEM127_TM"/>
</dbReference>
<feature type="compositionally biased region" description="Gly residues" evidence="1">
    <location>
        <begin position="18"/>
        <end position="31"/>
    </location>
</feature>
<feature type="compositionally biased region" description="Basic and acidic residues" evidence="1">
    <location>
        <begin position="336"/>
        <end position="346"/>
    </location>
</feature>
<evidence type="ECO:0000256" key="2">
    <source>
        <dbReference type="SAM" id="Phobius"/>
    </source>
</evidence>
<proteinExistence type="predicted"/>
<reference evidence="4" key="1">
    <citation type="submission" date="2019-08" db="EMBL/GenBank/DDBJ databases">
        <title>Three high-quality genomes provides insights into domestication of ducks.</title>
        <authorList>
            <person name="Hou Z.C."/>
            <person name="Zhu F."/>
            <person name="Yin Z.T."/>
            <person name="Zhang F."/>
        </authorList>
    </citation>
    <scope>NUCLEOTIDE SEQUENCE [LARGE SCALE GENOMIC DNA]</scope>
</reference>
<feature type="transmembrane region" description="Helical" evidence="2">
    <location>
        <begin position="99"/>
        <end position="125"/>
    </location>
</feature>
<reference evidence="4" key="2">
    <citation type="submission" date="2025-08" db="UniProtKB">
        <authorList>
            <consortium name="Ensembl"/>
        </authorList>
    </citation>
    <scope>IDENTIFICATION</scope>
</reference>
<feature type="region of interest" description="Disordered" evidence="1">
    <location>
        <begin position="1"/>
        <end position="37"/>
    </location>
</feature>
<feature type="domain" description="Transmembrane protein 127 transmembrane region" evidence="3">
    <location>
        <begin position="92"/>
        <end position="204"/>
    </location>
</feature>
<dbReference type="InterPro" id="IPR033331">
    <property type="entry name" value="TMEM127"/>
</dbReference>
<dbReference type="Ensembl" id="ENSAPLT00020006872.1">
    <property type="protein sequence ID" value="ENSAPLP00020006397.1"/>
    <property type="gene ID" value="ENSAPLG00020004683.1"/>
</dbReference>
<feature type="transmembrane region" description="Helical" evidence="2">
    <location>
        <begin position="179"/>
        <end position="204"/>
    </location>
</feature>
<keyword evidence="2" id="KW-1133">Transmembrane helix</keyword>
<name>A0A8B9R292_ANAPL</name>
<sequence>MYTPGGPGLPGGRRRRGAAGGGGAGGGGGGLPKQPERSLASALPGALSITALCTALAEPAWLRIHGGTCGRQELGVADVLGYVEPELLRDYCMNPQTVLLLRVIAAFCFLGIICSLSAFLLDVFGPKHPALKITRRYAFAHILTVLQCATVIGFCYWASELILAQQQQHKKYHGSQVYVTFAVSFYLVAGAGGASILATAANLLRHYPTEEEEQALELLSEMEENEPYPAEYELGAGDEAHGEHLGHASRRLPRRVPAPGPRVGAGRGARPRGAALGDDHGQEALQALAAPHRGHPPLPVPSVRDVHGRDSQAVLQRPAGHGVQEEVGLAGHQAGCHRERPGHGLRSDSLGDPLPVPDVLPRLRLRSPLQRGQGEQPDGSGVAGCGAPERPGGPRVRSGEDLRVADGYPPAQDL</sequence>
<dbReference type="GO" id="GO:0008285">
    <property type="term" value="P:negative regulation of cell population proliferation"/>
    <property type="evidence" value="ECO:0007669"/>
    <property type="project" value="InterPro"/>
</dbReference>
<evidence type="ECO:0000256" key="1">
    <source>
        <dbReference type="SAM" id="MobiDB-lite"/>
    </source>
</evidence>
<dbReference type="Proteomes" id="UP000694400">
    <property type="component" value="Chromosome 27"/>
</dbReference>
<feature type="transmembrane region" description="Helical" evidence="2">
    <location>
        <begin position="137"/>
        <end position="159"/>
    </location>
</feature>
<feature type="compositionally biased region" description="Low complexity" evidence="1">
    <location>
        <begin position="255"/>
        <end position="264"/>
    </location>
</feature>
<keyword evidence="2" id="KW-0812">Transmembrane</keyword>
<dbReference type="PANTHER" id="PTHR28358">
    <property type="entry name" value="TRANSMEMBRANE PROTEIN 127"/>
    <property type="match status" value="1"/>
</dbReference>
<feature type="compositionally biased region" description="Low complexity" evidence="1">
    <location>
        <begin position="347"/>
        <end position="374"/>
    </location>
</feature>
<evidence type="ECO:0000259" key="3">
    <source>
        <dbReference type="Pfam" id="PF20517"/>
    </source>
</evidence>
<dbReference type="GO" id="GO:0032007">
    <property type="term" value="P:negative regulation of TOR signaling"/>
    <property type="evidence" value="ECO:0007669"/>
    <property type="project" value="InterPro"/>
</dbReference>
<evidence type="ECO:0000313" key="4">
    <source>
        <dbReference type="Ensembl" id="ENSAPLP00020006397.1"/>
    </source>
</evidence>
<feature type="region of interest" description="Disordered" evidence="1">
    <location>
        <begin position="241"/>
        <end position="277"/>
    </location>
</feature>
<accession>A0A8B9R292</accession>
<feature type="compositionally biased region" description="Gly residues" evidence="1">
    <location>
        <begin position="1"/>
        <end position="11"/>
    </location>
</feature>
<keyword evidence="2" id="KW-0472">Membrane</keyword>
<evidence type="ECO:0000313" key="5">
    <source>
        <dbReference type="Proteomes" id="UP000694400"/>
    </source>
</evidence>